<accession>A0A919PNJ0</accession>
<dbReference type="AlphaFoldDB" id="A0A919PNJ0"/>
<reference evidence="1" key="1">
    <citation type="submission" date="2021-01" db="EMBL/GenBank/DDBJ databases">
        <title>Whole genome shotgun sequence of Dactylosporangium siamense NBRC 106093.</title>
        <authorList>
            <person name="Komaki H."/>
            <person name="Tamura T."/>
        </authorList>
    </citation>
    <scope>NUCLEOTIDE SEQUENCE</scope>
    <source>
        <strain evidence="1">NBRC 106093</strain>
    </source>
</reference>
<evidence type="ECO:0000313" key="2">
    <source>
        <dbReference type="Proteomes" id="UP000660611"/>
    </source>
</evidence>
<organism evidence="1 2">
    <name type="scientific">Dactylosporangium siamense</name>
    <dbReference type="NCBI Taxonomy" id="685454"/>
    <lineage>
        <taxon>Bacteria</taxon>
        <taxon>Bacillati</taxon>
        <taxon>Actinomycetota</taxon>
        <taxon>Actinomycetes</taxon>
        <taxon>Micromonosporales</taxon>
        <taxon>Micromonosporaceae</taxon>
        <taxon>Dactylosporangium</taxon>
    </lineage>
</organism>
<name>A0A919PNJ0_9ACTN</name>
<keyword evidence="2" id="KW-1185">Reference proteome</keyword>
<comment type="caution">
    <text evidence="1">The sequence shown here is derived from an EMBL/GenBank/DDBJ whole genome shotgun (WGS) entry which is preliminary data.</text>
</comment>
<gene>
    <name evidence="1" type="ORF">Dsi01nite_052750</name>
</gene>
<dbReference type="EMBL" id="BONQ01000081">
    <property type="protein sequence ID" value="GIG47234.1"/>
    <property type="molecule type" value="Genomic_DNA"/>
</dbReference>
<evidence type="ECO:0000313" key="1">
    <source>
        <dbReference type="EMBL" id="GIG47234.1"/>
    </source>
</evidence>
<proteinExistence type="predicted"/>
<sequence>MPPAPVKLPPAASTATQAQAQVDIDALTAGQILTVSANDLTNMVLSSADFEATAKRRC</sequence>
<dbReference type="Proteomes" id="UP000660611">
    <property type="component" value="Unassembled WGS sequence"/>
</dbReference>
<protein>
    <submittedName>
        <fullName evidence="1">Uncharacterized protein</fullName>
    </submittedName>
</protein>